<dbReference type="OrthoDB" id="10017054at2759"/>
<dbReference type="InterPro" id="IPR036872">
    <property type="entry name" value="CH_dom_sf"/>
</dbReference>
<dbReference type="SUPFAM" id="SSF47576">
    <property type="entry name" value="Calponin-homology domain, CH-domain"/>
    <property type="match status" value="1"/>
</dbReference>
<organism evidence="7 8">
    <name type="scientific">Puccinia striiformis</name>
    <dbReference type="NCBI Taxonomy" id="27350"/>
    <lineage>
        <taxon>Eukaryota</taxon>
        <taxon>Fungi</taxon>
        <taxon>Dikarya</taxon>
        <taxon>Basidiomycota</taxon>
        <taxon>Pucciniomycotina</taxon>
        <taxon>Pucciniomycetes</taxon>
        <taxon>Pucciniales</taxon>
        <taxon>Pucciniaceae</taxon>
        <taxon>Puccinia</taxon>
    </lineage>
</organism>
<dbReference type="Gene3D" id="1.10.238.10">
    <property type="entry name" value="EF-hand"/>
    <property type="match status" value="2"/>
</dbReference>
<dbReference type="FunFam" id="1.10.418.10:FF:000077">
    <property type="entry name" value="Related to alpha-actinin"/>
    <property type="match status" value="1"/>
</dbReference>
<dbReference type="PANTHER" id="PTHR11915">
    <property type="entry name" value="SPECTRIN/FILAMIN RELATED CYTOSKELETAL PROTEIN"/>
    <property type="match status" value="1"/>
</dbReference>
<feature type="compositionally biased region" description="Low complexity" evidence="5">
    <location>
        <begin position="75"/>
        <end position="103"/>
    </location>
</feature>
<feature type="domain" description="Calponin-homology (CH)" evidence="6">
    <location>
        <begin position="252"/>
        <end position="358"/>
    </location>
</feature>
<dbReference type="Pfam" id="PF08726">
    <property type="entry name" value="EFhand_Ca_insen"/>
    <property type="match status" value="1"/>
</dbReference>
<dbReference type="SUPFAM" id="SSF47473">
    <property type="entry name" value="EF-hand"/>
    <property type="match status" value="1"/>
</dbReference>
<keyword evidence="3" id="KW-0106">Calcium</keyword>
<dbReference type="Pfam" id="PF00307">
    <property type="entry name" value="CH"/>
    <property type="match status" value="2"/>
</dbReference>
<reference evidence="8" key="2">
    <citation type="journal article" date="2018" name="BMC Genomics">
        <title>Genomic insights into host adaptation between the wheat stripe rust pathogen (Puccinia striiformis f. sp. tritici) and the barley stripe rust pathogen (Puccinia striiformis f. sp. hordei).</title>
        <authorList>
            <person name="Xia C."/>
            <person name="Wang M."/>
            <person name="Yin C."/>
            <person name="Cornejo O.E."/>
            <person name="Hulbert S.H."/>
            <person name="Chen X."/>
        </authorList>
    </citation>
    <scope>NUCLEOTIDE SEQUENCE [LARGE SCALE GENOMIC DNA]</scope>
    <source>
        <strain evidence="8">93TX-2</strain>
    </source>
</reference>
<dbReference type="InterPro" id="IPR001589">
    <property type="entry name" value="Actinin_actin-bd_CS"/>
</dbReference>
<dbReference type="SMART" id="SM00033">
    <property type="entry name" value="CH"/>
    <property type="match status" value="2"/>
</dbReference>
<dbReference type="PROSITE" id="PS00020">
    <property type="entry name" value="ACTININ_2"/>
    <property type="match status" value="1"/>
</dbReference>
<evidence type="ECO:0000256" key="1">
    <source>
        <dbReference type="ARBA" id="ARBA00010255"/>
    </source>
</evidence>
<reference evidence="8" key="3">
    <citation type="journal article" date="2018" name="Mol. Plant Microbe Interact.">
        <title>Genome sequence resources for the wheat stripe rust pathogen (Puccinia striiformis f. sp. tritici) and the barley stripe rust pathogen (Puccinia striiformis f. sp. hordei).</title>
        <authorList>
            <person name="Xia C."/>
            <person name="Wang M."/>
            <person name="Yin C."/>
            <person name="Cornejo O.E."/>
            <person name="Hulbert S.H."/>
            <person name="Chen X."/>
        </authorList>
    </citation>
    <scope>NUCLEOTIDE SEQUENCE [LARGE SCALE GENOMIC DNA]</scope>
    <source>
        <strain evidence="8">93TX-2</strain>
    </source>
</reference>
<evidence type="ECO:0000256" key="4">
    <source>
        <dbReference type="ARBA" id="ARBA00023203"/>
    </source>
</evidence>
<reference evidence="7 8" key="1">
    <citation type="submission" date="2017-12" db="EMBL/GenBank/DDBJ databases">
        <title>Gene loss provides genomic basis for host adaptation in cereal stripe rust fungi.</title>
        <authorList>
            <person name="Xia C."/>
        </authorList>
    </citation>
    <scope>NUCLEOTIDE SEQUENCE [LARGE SCALE GENOMIC DNA]</scope>
    <source>
        <strain evidence="7 8">93TX-2</strain>
    </source>
</reference>
<evidence type="ECO:0000259" key="6">
    <source>
        <dbReference type="PROSITE" id="PS50021"/>
    </source>
</evidence>
<feature type="region of interest" description="Disordered" evidence="5">
    <location>
        <begin position="1"/>
        <end position="29"/>
    </location>
</feature>
<proteinExistence type="inferred from homology"/>
<sequence length="798" mass="89127">MMEDDQEDQVRSRSSTTSGEDDNHSVCTSTTSIESSALLASTGHKLLPQFALRPKAKTLSKLHQQLQMHSGHRPTQSLSAVGSSSSSSSTSTASTSNTTTTPSFADRPFPAYAGNSVVTSTYKPPTTIARETTEFEDVQARTFCKWLNAKLDVRKVPPMSNLSHDLSDGTNLIQLMEIMGDASLGRYNRQPRMRVQKAENVNKALQFIQSRGVTLTNIGPEDVIDGNLKLILGLIWTLILRFTIADISEEGVNAKEGLLLWCQRKTRGYESVRVTDFSGSWQDGLALCALIHHHRPDLIDWDSLPKADRHTCTQMAFDIAANSLGIPQLLEISDLCDATKPDERSVMTYIAQYFHAFSSMDKTEVEARRVANFVENLKSIWTSMNDYERRVTELMEEIRSTIGSRLTSPLPFTYPLIKELAADFQKYKQTTKRDWVAQKNEVAGLLGNIVTKLRTYNLRTYVPPDGLKLTDLESFWKELLVTEAKRSRSINASIQEIKEGLRVRFADLANAFEHELHQYALELAALTGPLDEQLARAKEIQNILGEEFSASLSRVKQAELDCLEANVEENDYTVYTADDLQFETDEVRKSAARKIAFVENQVESPLSLYLSIIPVNLYFTSQIISAGMTKLTPAQIEEFETTFRYFDKDEENKLGLPGFSAALASLGIVYSDSDTEHIHHQIAGRDGMVTFESFVGFLVQITEDTTSPDQVRESFRGIAGDKPFLTELDLRHALVPQSAIDYLLEAMPPFSSSSSSSSPNHKSNDLPSSSPDLNTPPSSSAPLTFDYELFLSQLFEFD</sequence>
<dbReference type="SUPFAM" id="SSF46966">
    <property type="entry name" value="Spectrin repeat"/>
    <property type="match status" value="1"/>
</dbReference>
<evidence type="ECO:0000256" key="2">
    <source>
        <dbReference type="ARBA" id="ARBA00022737"/>
    </source>
</evidence>
<evidence type="ECO:0000256" key="5">
    <source>
        <dbReference type="SAM" id="MobiDB-lite"/>
    </source>
</evidence>
<keyword evidence="8" id="KW-1185">Reference proteome</keyword>
<dbReference type="VEuPathDB" id="FungiDB:PSHT_02218"/>
<dbReference type="Proteomes" id="UP000238274">
    <property type="component" value="Unassembled WGS sequence"/>
</dbReference>
<dbReference type="InterPro" id="IPR011992">
    <property type="entry name" value="EF-hand-dom_pair"/>
</dbReference>
<comment type="caution">
    <text evidence="7">The sequence shown here is derived from an EMBL/GenBank/DDBJ whole genome shotgun (WGS) entry which is preliminary data.</text>
</comment>
<evidence type="ECO:0000256" key="3">
    <source>
        <dbReference type="ARBA" id="ARBA00022837"/>
    </source>
</evidence>
<evidence type="ECO:0000313" key="8">
    <source>
        <dbReference type="Proteomes" id="UP000238274"/>
    </source>
</evidence>
<dbReference type="PROSITE" id="PS50021">
    <property type="entry name" value="CH"/>
    <property type="match status" value="2"/>
</dbReference>
<feature type="domain" description="Calponin-homology (CH)" evidence="6">
    <location>
        <begin position="137"/>
        <end position="243"/>
    </location>
</feature>
<dbReference type="InterPro" id="IPR014837">
    <property type="entry name" value="EF-hand_Ca_insen"/>
</dbReference>
<dbReference type="EMBL" id="PKSM01000019">
    <property type="protein sequence ID" value="POW21557.1"/>
    <property type="molecule type" value="Genomic_DNA"/>
</dbReference>
<dbReference type="SMART" id="SM01184">
    <property type="entry name" value="efhand_Ca_insen"/>
    <property type="match status" value="1"/>
</dbReference>
<dbReference type="AlphaFoldDB" id="A0A2S4WIP4"/>
<dbReference type="FunFam" id="1.10.418.10:FF:000030">
    <property type="entry name" value="Related to alpha-actinin"/>
    <property type="match status" value="1"/>
</dbReference>
<accession>A0A2S4WIP4</accession>
<evidence type="ECO:0000313" key="7">
    <source>
        <dbReference type="EMBL" id="POW21557.1"/>
    </source>
</evidence>
<keyword evidence="2" id="KW-0677">Repeat</keyword>
<gene>
    <name evidence="7" type="ORF">PSHT_02218</name>
</gene>
<comment type="similarity">
    <text evidence="1">Belongs to the alpha-actinin family.</text>
</comment>
<feature type="compositionally biased region" description="Polar residues" evidence="5">
    <location>
        <begin position="759"/>
        <end position="780"/>
    </location>
</feature>
<feature type="region of interest" description="Disordered" evidence="5">
    <location>
        <begin position="752"/>
        <end position="780"/>
    </location>
</feature>
<dbReference type="InterPro" id="IPR001715">
    <property type="entry name" value="CH_dom"/>
</dbReference>
<feature type="region of interest" description="Disordered" evidence="5">
    <location>
        <begin position="60"/>
        <end position="109"/>
    </location>
</feature>
<protein>
    <recommendedName>
        <fullName evidence="6">Calponin-homology (CH) domain-containing protein</fullName>
    </recommendedName>
</protein>
<dbReference type="Gene3D" id="1.20.58.60">
    <property type="match status" value="2"/>
</dbReference>
<dbReference type="CDD" id="cd21215">
    <property type="entry name" value="CH_SpAIN1-like_rpt1"/>
    <property type="match status" value="1"/>
</dbReference>
<name>A0A2S4WIP4_9BASI</name>
<dbReference type="PROSITE" id="PS00019">
    <property type="entry name" value="ACTININ_1"/>
    <property type="match status" value="1"/>
</dbReference>
<keyword evidence="4" id="KW-0009">Actin-binding</keyword>
<dbReference type="Gene3D" id="1.10.418.10">
    <property type="entry name" value="Calponin-like domain"/>
    <property type="match status" value="2"/>
</dbReference>
<dbReference type="GO" id="GO:0003779">
    <property type="term" value="F:actin binding"/>
    <property type="evidence" value="ECO:0007669"/>
    <property type="project" value="UniProtKB-KW"/>
</dbReference>